<accession>A0A840IHU5</accession>
<dbReference type="AlphaFoldDB" id="A0A840IHU5"/>
<keyword evidence="1" id="KW-0812">Transmembrane</keyword>
<gene>
    <name evidence="2" type="ORF">BDZ31_003219</name>
</gene>
<name>A0A840IHU5_9ACTN</name>
<feature type="transmembrane region" description="Helical" evidence="1">
    <location>
        <begin position="141"/>
        <end position="165"/>
    </location>
</feature>
<keyword evidence="1" id="KW-1133">Transmembrane helix</keyword>
<evidence type="ECO:0000313" key="2">
    <source>
        <dbReference type="EMBL" id="MBB4663624.1"/>
    </source>
</evidence>
<comment type="caution">
    <text evidence="2">The sequence shown here is derived from an EMBL/GenBank/DDBJ whole genome shotgun (WGS) entry which is preliminary data.</text>
</comment>
<protein>
    <submittedName>
        <fullName evidence="2">Uncharacterized protein</fullName>
    </submittedName>
</protein>
<organism evidence="2 3">
    <name type="scientific">Conexibacter arvalis</name>
    <dbReference type="NCBI Taxonomy" id="912552"/>
    <lineage>
        <taxon>Bacteria</taxon>
        <taxon>Bacillati</taxon>
        <taxon>Actinomycetota</taxon>
        <taxon>Thermoleophilia</taxon>
        <taxon>Solirubrobacterales</taxon>
        <taxon>Conexibacteraceae</taxon>
        <taxon>Conexibacter</taxon>
    </lineage>
</organism>
<evidence type="ECO:0000313" key="3">
    <source>
        <dbReference type="Proteomes" id="UP000585272"/>
    </source>
</evidence>
<evidence type="ECO:0000256" key="1">
    <source>
        <dbReference type="SAM" id="Phobius"/>
    </source>
</evidence>
<keyword evidence="1" id="KW-0472">Membrane</keyword>
<sequence length="207" mass="22414">MAGERLQHFRVHTAEGVRRTGPEGESEVDEQALGFRWLRLSEHAQESELRRTRLMVLEAIEARDPDCLSTVDVSASDDAVGSWVERAEFELSRDGTQVVTWTRGGGVIALLTNQEAGEIARRIAGFPAERDSGANTRTGPAVTLAAIGWAVRGAIVVLGVAVWMLADSLPLAVRIAVVVAVVIVAGLATWPINDWAVARYRRASCQC</sequence>
<dbReference type="RefSeq" id="WP_183343340.1">
    <property type="nucleotide sequence ID" value="NZ_JACHNU010000004.1"/>
</dbReference>
<dbReference type="Proteomes" id="UP000585272">
    <property type="component" value="Unassembled WGS sequence"/>
</dbReference>
<proteinExistence type="predicted"/>
<dbReference type="EMBL" id="JACHNU010000004">
    <property type="protein sequence ID" value="MBB4663624.1"/>
    <property type="molecule type" value="Genomic_DNA"/>
</dbReference>
<feature type="transmembrane region" description="Helical" evidence="1">
    <location>
        <begin position="171"/>
        <end position="192"/>
    </location>
</feature>
<reference evidence="2 3" key="1">
    <citation type="submission" date="2020-08" db="EMBL/GenBank/DDBJ databases">
        <title>Genomic Encyclopedia of Archaeal and Bacterial Type Strains, Phase II (KMG-II): from individual species to whole genera.</title>
        <authorList>
            <person name="Goeker M."/>
        </authorList>
    </citation>
    <scope>NUCLEOTIDE SEQUENCE [LARGE SCALE GENOMIC DNA]</scope>
    <source>
        <strain evidence="2 3">DSM 23288</strain>
    </source>
</reference>
<keyword evidence="3" id="KW-1185">Reference proteome</keyword>